<dbReference type="InterPro" id="IPR003494">
    <property type="entry name" value="SHS2_FtsA"/>
</dbReference>
<dbReference type="Gene3D" id="3.30.1490.300">
    <property type="match status" value="1"/>
</dbReference>
<dbReference type="SMART" id="SM00842">
    <property type="entry name" value="FtsA"/>
    <property type="match status" value="1"/>
</dbReference>
<dbReference type="Gene3D" id="3.30.420.40">
    <property type="match status" value="2"/>
</dbReference>
<reference evidence="3 4" key="1">
    <citation type="journal article" date="2019" name="Nat. Microbiol.">
        <title>Mediterranean grassland soil C-N compound turnover is dependent on rainfall and depth, and is mediated by genomically divergent microorganisms.</title>
        <authorList>
            <person name="Diamond S."/>
            <person name="Andeer P.F."/>
            <person name="Li Z."/>
            <person name="Crits-Christoph A."/>
            <person name="Burstein D."/>
            <person name="Anantharaman K."/>
            <person name="Lane K.R."/>
            <person name="Thomas B.C."/>
            <person name="Pan C."/>
            <person name="Northen T.R."/>
            <person name="Banfield J.F."/>
        </authorList>
    </citation>
    <scope>NUCLEOTIDE SEQUENCE [LARGE SCALE GENOMIC DNA]</scope>
    <source>
        <strain evidence="3">WS_8</strain>
    </source>
</reference>
<protein>
    <submittedName>
        <fullName evidence="3">Type IV pilus assembly protein PilM</fullName>
    </submittedName>
</protein>
<name>A0A538TES6_UNCEI</name>
<dbReference type="PANTHER" id="PTHR32432:SF3">
    <property type="entry name" value="ETHANOLAMINE UTILIZATION PROTEIN EUTJ"/>
    <property type="match status" value="1"/>
</dbReference>
<evidence type="ECO:0000313" key="4">
    <source>
        <dbReference type="Proteomes" id="UP000316609"/>
    </source>
</evidence>
<evidence type="ECO:0000256" key="1">
    <source>
        <dbReference type="SAM" id="MobiDB-lite"/>
    </source>
</evidence>
<dbReference type="PANTHER" id="PTHR32432">
    <property type="entry name" value="CELL DIVISION PROTEIN FTSA-RELATED"/>
    <property type="match status" value="1"/>
</dbReference>
<feature type="domain" description="SHS2" evidence="2">
    <location>
        <begin position="48"/>
        <end position="215"/>
    </location>
</feature>
<dbReference type="AlphaFoldDB" id="A0A538TES6"/>
<gene>
    <name evidence="3" type="primary">pilM</name>
    <name evidence="3" type="ORF">E6K78_12125</name>
</gene>
<feature type="region of interest" description="Disordered" evidence="1">
    <location>
        <begin position="1"/>
        <end position="33"/>
    </location>
</feature>
<dbReference type="Pfam" id="PF11104">
    <property type="entry name" value="PilM_2"/>
    <property type="match status" value="1"/>
</dbReference>
<dbReference type="PIRSF" id="PIRSF019169">
    <property type="entry name" value="PilM"/>
    <property type="match status" value="1"/>
</dbReference>
<dbReference type="GO" id="GO:0051301">
    <property type="term" value="P:cell division"/>
    <property type="evidence" value="ECO:0007669"/>
    <property type="project" value="InterPro"/>
</dbReference>
<evidence type="ECO:0000259" key="2">
    <source>
        <dbReference type="SMART" id="SM00842"/>
    </source>
</evidence>
<dbReference type="InterPro" id="IPR043129">
    <property type="entry name" value="ATPase_NBD"/>
</dbReference>
<dbReference type="SUPFAM" id="SSF53067">
    <property type="entry name" value="Actin-like ATPase domain"/>
    <property type="match status" value="2"/>
</dbReference>
<dbReference type="InterPro" id="IPR005883">
    <property type="entry name" value="PilM"/>
</dbReference>
<accession>A0A538TES6</accession>
<dbReference type="NCBIfam" id="TIGR01175">
    <property type="entry name" value="pilM"/>
    <property type="match status" value="1"/>
</dbReference>
<organism evidence="3 4">
    <name type="scientific">Eiseniibacteriota bacterium</name>
    <dbReference type="NCBI Taxonomy" id="2212470"/>
    <lineage>
        <taxon>Bacteria</taxon>
        <taxon>Candidatus Eiseniibacteriota</taxon>
    </lineage>
</organism>
<dbReference type="CDD" id="cd24049">
    <property type="entry name" value="ASKHA_NBD_PilM"/>
    <property type="match status" value="1"/>
</dbReference>
<comment type="caution">
    <text evidence="3">The sequence shown here is derived from an EMBL/GenBank/DDBJ whole genome shotgun (WGS) entry which is preliminary data.</text>
</comment>
<dbReference type="EMBL" id="VBOY01000147">
    <property type="protein sequence ID" value="TMQ62117.1"/>
    <property type="molecule type" value="Genomic_DNA"/>
</dbReference>
<dbReference type="Proteomes" id="UP000316609">
    <property type="component" value="Unassembled WGS sequence"/>
</dbReference>
<sequence length="390" mass="41878">MPWGAGESTGSQRLVLSHPAPRTRDPSRSTGRLASRSERMLFGKKQSLVGLDIGSHSVKLAEVESQANKGYRLVNWGISPPLGEAIVDGEIMDRQLVVDAIVNLLESRAIRTRNVAASVSGRAVIVKKITMNRLSADDAQQAVYWEAEQHVPYDINDVSLDFEILGPAPNDPKQMQVLLVAAKKDMVMSFSDLIREAGLQPMIVDVDSFATQNALEANYTFGGDEVVATLNVGAEITNINITQGGVPYFTKDLQFGGHTLIDAVQRKFNLSQPEASAAVRGESGSELPVGPVVEQACESLATALERAQAYLRTAGEAGAVTRILMCGGSALTSALPDFLGRRFGVPTEIANPLTRVGYDPDLFVGQDVTRVAPLLTVGIGLALRRLGDKR</sequence>
<dbReference type="InterPro" id="IPR050696">
    <property type="entry name" value="FtsA/MreB"/>
</dbReference>
<evidence type="ECO:0000313" key="3">
    <source>
        <dbReference type="EMBL" id="TMQ62117.1"/>
    </source>
</evidence>
<proteinExistence type="predicted"/>